<comment type="pathway">
    <text evidence="1">Porphyrin-containing compound metabolism; protoporphyrin-IX biosynthesis; coproporphyrinogen-III from 5-aminolevulinate: step 1/4.</text>
</comment>
<accession>A0A415JDG8</accession>
<dbReference type="GO" id="GO:0005829">
    <property type="term" value="C:cytosol"/>
    <property type="evidence" value="ECO:0007669"/>
    <property type="project" value="TreeGrafter"/>
</dbReference>
<dbReference type="GO" id="GO:0006782">
    <property type="term" value="P:protoporphyrinogen IX biosynthetic process"/>
    <property type="evidence" value="ECO:0007669"/>
    <property type="project" value="UniProtKB-UniPathway"/>
</dbReference>
<evidence type="ECO:0000313" key="16">
    <source>
        <dbReference type="Proteomes" id="UP000595038"/>
    </source>
</evidence>
<dbReference type="Gene3D" id="3.20.20.70">
    <property type="entry name" value="Aldolase class I"/>
    <property type="match status" value="1"/>
</dbReference>
<evidence type="ECO:0000256" key="1">
    <source>
        <dbReference type="ARBA" id="ARBA00004694"/>
    </source>
</evidence>
<dbReference type="Pfam" id="PF00490">
    <property type="entry name" value="ALAD"/>
    <property type="match status" value="1"/>
</dbReference>
<name>A0A415JDG8_BACLI</name>
<proteinExistence type="inferred from homology"/>
<evidence type="ECO:0000256" key="8">
    <source>
        <dbReference type="ARBA" id="ARBA00023244"/>
    </source>
</evidence>
<evidence type="ECO:0000256" key="4">
    <source>
        <dbReference type="ARBA" id="ARBA00012053"/>
    </source>
</evidence>
<evidence type="ECO:0000256" key="12">
    <source>
        <dbReference type="RuleBase" id="RU004161"/>
    </source>
</evidence>
<evidence type="ECO:0000256" key="2">
    <source>
        <dbReference type="ARBA" id="ARBA00008055"/>
    </source>
</evidence>
<protein>
    <recommendedName>
        <fullName evidence="5">Delta-aminolevulinic acid dehydratase</fullName>
        <ecNumber evidence="4">4.2.1.24</ecNumber>
    </recommendedName>
    <alternativeName>
        <fullName evidence="10">Porphobilinogen synthase</fullName>
    </alternativeName>
</protein>
<dbReference type="Proteomes" id="UP000595038">
    <property type="component" value="Chromosome"/>
</dbReference>
<comment type="similarity">
    <text evidence="2 12">Belongs to the ALAD family.</text>
</comment>
<evidence type="ECO:0000256" key="6">
    <source>
        <dbReference type="ARBA" id="ARBA00023133"/>
    </source>
</evidence>
<evidence type="ECO:0000313" key="13">
    <source>
        <dbReference type="EMBL" id="QPR74856.1"/>
    </source>
</evidence>
<dbReference type="InterPro" id="IPR001731">
    <property type="entry name" value="ALAD"/>
</dbReference>
<reference evidence="14 15" key="1">
    <citation type="submission" date="2019-06" db="EMBL/GenBank/DDBJ databases">
        <title>Genome sequence analysis of &gt;100 Bacillus licheniformis strains suggests intrinsic resistance to this species.</title>
        <authorList>
            <person name="Wels M."/>
            <person name="Siezen R.J."/>
            <person name="Johansen E."/>
            <person name="Stuer-Lauridsen B."/>
            <person name="Bjerre K."/>
            <person name="Nielsen B.K.K."/>
        </authorList>
    </citation>
    <scope>NUCLEOTIDE SEQUENCE [LARGE SCALE GENOMIC DNA]</scope>
    <source>
        <strain evidence="14 15">BAC-16736</strain>
    </source>
</reference>
<dbReference type="Proteomes" id="UP000435910">
    <property type="component" value="Unassembled WGS sequence"/>
</dbReference>
<dbReference type="PRINTS" id="PR00144">
    <property type="entry name" value="DALDHYDRTASE"/>
</dbReference>
<dbReference type="GO" id="GO:0004655">
    <property type="term" value="F:porphobilinogen synthase activity"/>
    <property type="evidence" value="ECO:0007669"/>
    <property type="project" value="UniProtKB-EC"/>
</dbReference>
<comment type="subunit">
    <text evidence="3">Homooctamer.</text>
</comment>
<dbReference type="InterPro" id="IPR013785">
    <property type="entry name" value="Aldolase_TIM"/>
</dbReference>
<reference evidence="13 16" key="2">
    <citation type="submission" date="2020-12" db="EMBL/GenBank/DDBJ databases">
        <title>FDA dAtabase for Regulatory Grade micrObial Sequences (FDA-ARGOS): Supporting development and validation of Infectious Disease Dx tests.</title>
        <authorList>
            <person name="Nelson B."/>
            <person name="Plummer A."/>
            <person name="Tallon L."/>
            <person name="Sadzewicz L."/>
            <person name="Zhao X."/>
            <person name="Boylan J."/>
            <person name="Ott S."/>
            <person name="Bowen H."/>
            <person name="Vavikolanu K."/>
            <person name="Mehta A."/>
            <person name="Aluvathingal J."/>
            <person name="Nadendla S."/>
            <person name="Myers T."/>
            <person name="Yan Y."/>
            <person name="Sichtig H."/>
        </authorList>
    </citation>
    <scope>NUCLEOTIDE SEQUENCE [LARGE SCALE GENOMIC DNA]</scope>
    <source>
        <strain evidence="13 16">FDAARGOS_923</strain>
    </source>
</reference>
<keyword evidence="6" id="KW-0350">Heme biosynthesis</keyword>
<dbReference type="EMBL" id="CP065647">
    <property type="protein sequence ID" value="QPR74856.1"/>
    <property type="molecule type" value="Genomic_DNA"/>
</dbReference>
<dbReference type="PANTHER" id="PTHR11458">
    <property type="entry name" value="DELTA-AMINOLEVULINIC ACID DEHYDRATASE"/>
    <property type="match status" value="1"/>
</dbReference>
<dbReference type="PANTHER" id="PTHR11458:SF0">
    <property type="entry name" value="DELTA-AMINOLEVULINIC ACID DEHYDRATASE"/>
    <property type="match status" value="1"/>
</dbReference>
<keyword evidence="8" id="KW-0627">Porphyrin biosynthesis</keyword>
<evidence type="ECO:0000256" key="9">
    <source>
        <dbReference type="ARBA" id="ARBA00025628"/>
    </source>
</evidence>
<comment type="function">
    <text evidence="9">Catalyzes an early step in the biosynthesis of tetrapyrroles. Binds two molecules of 5-aminolevulinate per subunit, each at a distinct site, and catalyzes their condensation to form porphobilinogen.</text>
</comment>
<dbReference type="EC" id="4.2.1.24" evidence="4"/>
<dbReference type="GO" id="GO:0008270">
    <property type="term" value="F:zinc ion binding"/>
    <property type="evidence" value="ECO:0007669"/>
    <property type="project" value="TreeGrafter"/>
</dbReference>
<comment type="catalytic activity">
    <reaction evidence="11">
        <text>2 5-aminolevulinate = porphobilinogen + 2 H2O + H(+)</text>
        <dbReference type="Rhea" id="RHEA:24064"/>
        <dbReference type="ChEBI" id="CHEBI:15377"/>
        <dbReference type="ChEBI" id="CHEBI:15378"/>
        <dbReference type="ChEBI" id="CHEBI:58126"/>
        <dbReference type="ChEBI" id="CHEBI:356416"/>
        <dbReference type="EC" id="4.2.1.24"/>
    </reaction>
</comment>
<dbReference type="UniPathway" id="UPA00251">
    <property type="reaction ID" value="UER00318"/>
</dbReference>
<dbReference type="EMBL" id="NILC01000028">
    <property type="protein sequence ID" value="TWL23663.1"/>
    <property type="molecule type" value="Genomic_DNA"/>
</dbReference>
<evidence type="ECO:0000256" key="3">
    <source>
        <dbReference type="ARBA" id="ARBA00011823"/>
    </source>
</evidence>
<keyword evidence="7" id="KW-0456">Lyase</keyword>
<organism evidence="14 15">
    <name type="scientific">Bacillus licheniformis</name>
    <dbReference type="NCBI Taxonomy" id="1402"/>
    <lineage>
        <taxon>Bacteria</taxon>
        <taxon>Bacillati</taxon>
        <taxon>Bacillota</taxon>
        <taxon>Bacilli</taxon>
        <taxon>Bacillales</taxon>
        <taxon>Bacillaceae</taxon>
        <taxon>Bacillus</taxon>
    </lineage>
</organism>
<dbReference type="SMART" id="SM01004">
    <property type="entry name" value="ALAD"/>
    <property type="match status" value="1"/>
</dbReference>
<evidence type="ECO:0000256" key="11">
    <source>
        <dbReference type="ARBA" id="ARBA00047651"/>
    </source>
</evidence>
<evidence type="ECO:0000313" key="14">
    <source>
        <dbReference type="EMBL" id="TWL23663.1"/>
    </source>
</evidence>
<dbReference type="AlphaFoldDB" id="A0A415JDG8"/>
<sequence length="67" mass="7480">MRNSLQIPLVSYQVSGEYAQIKAASQNGWIDEKNTVLESMLAMKRAGADLIVTCFAKDIAKFLREES</sequence>
<evidence type="ECO:0000256" key="7">
    <source>
        <dbReference type="ARBA" id="ARBA00023239"/>
    </source>
</evidence>
<evidence type="ECO:0000256" key="10">
    <source>
        <dbReference type="ARBA" id="ARBA00032837"/>
    </source>
</evidence>
<evidence type="ECO:0000313" key="15">
    <source>
        <dbReference type="Proteomes" id="UP000435910"/>
    </source>
</evidence>
<dbReference type="SUPFAM" id="SSF51569">
    <property type="entry name" value="Aldolase"/>
    <property type="match status" value="1"/>
</dbReference>
<evidence type="ECO:0000256" key="5">
    <source>
        <dbReference type="ARBA" id="ARBA00020771"/>
    </source>
</evidence>
<gene>
    <name evidence="14" type="ORF">CHCC16736_1371</name>
    <name evidence="13" type="ORF">I6G80_11670</name>
</gene>